<accession>A0A2V2MNX4</accession>
<comment type="caution">
    <text evidence="1">The sequence shown here is derived from an EMBL/GenBank/DDBJ whole genome shotgun (WGS) entry which is preliminary data.</text>
</comment>
<protein>
    <submittedName>
        <fullName evidence="1">Uncharacterized protein</fullName>
    </submittedName>
</protein>
<gene>
    <name evidence="1" type="ORF">DK846_16635</name>
</gene>
<keyword evidence="2" id="KW-1185">Reference proteome</keyword>
<reference evidence="1 2" key="1">
    <citation type="submission" date="2018-05" db="EMBL/GenBank/DDBJ databases">
        <title>Draft genome of Methanospirillum lacunae Ki8-1.</title>
        <authorList>
            <person name="Dueholm M.S."/>
            <person name="Nielsen P.H."/>
            <person name="Bakmann L.F."/>
            <person name="Otzen D.E."/>
        </authorList>
    </citation>
    <scope>NUCLEOTIDE SEQUENCE [LARGE SCALE GENOMIC DNA]</scope>
    <source>
        <strain evidence="1 2">Ki8-1</strain>
    </source>
</reference>
<dbReference type="EMBL" id="QGMY01000018">
    <property type="protein sequence ID" value="PWR69802.1"/>
    <property type="molecule type" value="Genomic_DNA"/>
</dbReference>
<name>A0A2V2MNX4_9EURY</name>
<proteinExistence type="predicted"/>
<sequence>MVPLFFHLDSLVKHAAFLEKTTLLFQKIEFNTVILRHQVPRPLRFTQYMKMKMQEMFMKKQTPSKSCIKFLSIILSRYRNKDLFNSGVVIR</sequence>
<dbReference type="Proteomes" id="UP000245657">
    <property type="component" value="Unassembled WGS sequence"/>
</dbReference>
<evidence type="ECO:0000313" key="2">
    <source>
        <dbReference type="Proteomes" id="UP000245657"/>
    </source>
</evidence>
<organism evidence="1 2">
    <name type="scientific">Methanospirillum lacunae</name>
    <dbReference type="NCBI Taxonomy" id="668570"/>
    <lineage>
        <taxon>Archaea</taxon>
        <taxon>Methanobacteriati</taxon>
        <taxon>Methanobacteriota</taxon>
        <taxon>Stenosarchaea group</taxon>
        <taxon>Methanomicrobia</taxon>
        <taxon>Methanomicrobiales</taxon>
        <taxon>Methanospirillaceae</taxon>
        <taxon>Methanospirillum</taxon>
    </lineage>
</organism>
<evidence type="ECO:0000313" key="1">
    <source>
        <dbReference type="EMBL" id="PWR69802.1"/>
    </source>
</evidence>
<dbReference type="AlphaFoldDB" id="A0A2V2MNX4"/>